<dbReference type="Gene3D" id="3.40.50.2000">
    <property type="entry name" value="Glycogen Phosphorylase B"/>
    <property type="match status" value="2"/>
</dbReference>
<dbReference type="Proteomes" id="UP000885748">
    <property type="component" value="Unassembled WGS sequence"/>
</dbReference>
<dbReference type="InterPro" id="IPR050194">
    <property type="entry name" value="Glycosyltransferase_grp1"/>
</dbReference>
<gene>
    <name evidence="1" type="ORF">ENI00_03555</name>
</gene>
<dbReference type="PANTHER" id="PTHR45947:SF3">
    <property type="entry name" value="SULFOQUINOVOSYL TRANSFERASE SQD2"/>
    <property type="match status" value="1"/>
</dbReference>
<dbReference type="EMBL" id="DRGY01000030">
    <property type="protein sequence ID" value="HEA51396.1"/>
    <property type="molecule type" value="Genomic_DNA"/>
</dbReference>
<organism evidence="1">
    <name type="scientific">Marinobacter antarcticus</name>
    <dbReference type="NCBI Taxonomy" id="564117"/>
    <lineage>
        <taxon>Bacteria</taxon>
        <taxon>Pseudomonadati</taxon>
        <taxon>Pseudomonadota</taxon>
        <taxon>Gammaproteobacteria</taxon>
        <taxon>Pseudomonadales</taxon>
        <taxon>Marinobacteraceae</taxon>
        <taxon>Marinobacter</taxon>
    </lineage>
</organism>
<sequence>MFCGIQRGGDLARHYASGDLFLFPSKTDTFGNVVLEAMASGLAVIAYDDAAASEHIRHEENGMKAPLTLNERFISGALRLANQPTLLNRIRAQARLDALKLSWHSQIEQFEQLVLNQNPKARCYGTHKATNKASNKQSVPLL</sequence>
<evidence type="ECO:0000313" key="1">
    <source>
        <dbReference type="EMBL" id="HEA51396.1"/>
    </source>
</evidence>
<name>A0A831R3L3_9GAMM</name>
<dbReference type="RefSeq" id="WP_414674208.1">
    <property type="nucleotide sequence ID" value="NZ_DRGY01000030.1"/>
</dbReference>
<proteinExistence type="predicted"/>
<accession>A0A831R3L3</accession>
<protein>
    <submittedName>
        <fullName evidence="1">Glycosyltransferase</fullName>
    </submittedName>
</protein>
<dbReference type="SUPFAM" id="SSF53756">
    <property type="entry name" value="UDP-Glycosyltransferase/glycogen phosphorylase"/>
    <property type="match status" value="1"/>
</dbReference>
<dbReference type="Pfam" id="PF13692">
    <property type="entry name" value="Glyco_trans_1_4"/>
    <property type="match status" value="1"/>
</dbReference>
<reference evidence="1" key="1">
    <citation type="journal article" date="2020" name="mSystems">
        <title>Genome- and Community-Level Interaction Insights into Carbon Utilization and Element Cycling Functions of Hydrothermarchaeota in Hydrothermal Sediment.</title>
        <authorList>
            <person name="Zhou Z."/>
            <person name="Liu Y."/>
            <person name="Xu W."/>
            <person name="Pan J."/>
            <person name="Luo Z.H."/>
            <person name="Li M."/>
        </authorList>
    </citation>
    <scope>NUCLEOTIDE SEQUENCE [LARGE SCALE GENOMIC DNA]</scope>
    <source>
        <strain evidence="1">HyVt-357</strain>
    </source>
</reference>
<dbReference type="GO" id="GO:0016757">
    <property type="term" value="F:glycosyltransferase activity"/>
    <property type="evidence" value="ECO:0007669"/>
    <property type="project" value="TreeGrafter"/>
</dbReference>
<dbReference type="PANTHER" id="PTHR45947">
    <property type="entry name" value="SULFOQUINOVOSYL TRANSFERASE SQD2"/>
    <property type="match status" value="1"/>
</dbReference>
<comment type="caution">
    <text evidence="1">The sequence shown here is derived from an EMBL/GenBank/DDBJ whole genome shotgun (WGS) entry which is preliminary data.</text>
</comment>
<dbReference type="AlphaFoldDB" id="A0A831R3L3"/>